<dbReference type="RefSeq" id="XP_013753625.1">
    <property type="nucleotide sequence ID" value="XM_013898171.1"/>
</dbReference>
<dbReference type="SUPFAM" id="SSF50978">
    <property type="entry name" value="WD40 repeat-like"/>
    <property type="match status" value="1"/>
</dbReference>
<dbReference type="PROSITE" id="PS00678">
    <property type="entry name" value="WD_REPEATS_1"/>
    <property type="match status" value="1"/>
</dbReference>
<reference evidence="5 6" key="1">
    <citation type="submission" date="2010-05" db="EMBL/GenBank/DDBJ databases">
        <title>The Genome Sequence of Thecamonas trahens ATCC 50062.</title>
        <authorList>
            <consortium name="The Broad Institute Genome Sequencing Platform"/>
            <person name="Russ C."/>
            <person name="Cuomo C."/>
            <person name="Shea T."/>
            <person name="Young S.K."/>
            <person name="Zeng Q."/>
            <person name="Koehrsen M."/>
            <person name="Haas B."/>
            <person name="Borodovsky M."/>
            <person name="Guigo R."/>
            <person name="Alvarado L."/>
            <person name="Berlin A."/>
            <person name="Bochicchio J."/>
            <person name="Borenstein D."/>
            <person name="Chapman S."/>
            <person name="Chen Z."/>
            <person name="Freedman E."/>
            <person name="Gellesch M."/>
            <person name="Goldberg J."/>
            <person name="Griggs A."/>
            <person name="Gujja S."/>
            <person name="Heilman E."/>
            <person name="Heiman D."/>
            <person name="Hepburn T."/>
            <person name="Howarth C."/>
            <person name="Jen D."/>
            <person name="Larson L."/>
            <person name="Mehta T."/>
            <person name="Park D."/>
            <person name="Pearson M."/>
            <person name="Roberts A."/>
            <person name="Saif S."/>
            <person name="Shenoy N."/>
            <person name="Sisk P."/>
            <person name="Stolte C."/>
            <person name="Sykes S."/>
            <person name="Thomson T."/>
            <person name="Walk T."/>
            <person name="White J."/>
            <person name="Yandava C."/>
            <person name="Burger G."/>
            <person name="Gray M.W."/>
            <person name="Holland P.W.H."/>
            <person name="King N."/>
            <person name="Lang F.B.F."/>
            <person name="Roger A.J."/>
            <person name="Ruiz-Trillo I."/>
            <person name="Lander E."/>
            <person name="Nusbaum C."/>
        </authorList>
    </citation>
    <scope>NUCLEOTIDE SEQUENCE [LARGE SCALE GENOMIC DNA]</scope>
    <source>
        <strain evidence="5 6">ATCC 50062</strain>
    </source>
</reference>
<dbReference type="OrthoDB" id="406225at2759"/>
<dbReference type="PROSITE" id="PS50082">
    <property type="entry name" value="WD_REPEATS_2"/>
    <property type="match status" value="2"/>
</dbReference>
<dbReference type="Proteomes" id="UP000054408">
    <property type="component" value="Unassembled WGS sequence"/>
</dbReference>
<protein>
    <submittedName>
        <fullName evidence="5">Uncharacterized protein</fullName>
    </submittedName>
</protein>
<feature type="compositionally biased region" description="Gly residues" evidence="4">
    <location>
        <begin position="19"/>
        <end position="30"/>
    </location>
</feature>
<dbReference type="PANTHER" id="PTHR19869:SF1">
    <property type="entry name" value="WD REPEAT-CONTAINING PROTEIN 31"/>
    <property type="match status" value="1"/>
</dbReference>
<proteinExistence type="predicted"/>
<sequence>MGNACCGQDGRSSRAYEASGGGGAGVGGGGGRRRWPAVVAEPTAVAAAGGAWAMVGCDDGGCAAVCWEDAGGAKESGGRVAPYAVLDGRVAAVAADDALVAAVARGGHLVVDGREPGGAWTSGGRRIEARGVHTRTVAAVAVAGREGRVATGGRDTAVKVWDVGGGAGAVEVWAFARARNLVTALGFVGSTTLVQAAEDLRVNVWDVRAPATSPAQVWSGLVNIPKALAVRGEALESALIATGHNGFDGSGCEINVLDPRMAGRIAAQLVGHRQAVTGVAWASASELLSASADGSLAAWDWRLGRQTASERDGASGALTGLGYDAKSATAFTLGAHSALYAWRYHGAGSDERSSALDSAGGGGGYDRTMAAV</sequence>
<dbReference type="InterPro" id="IPR015943">
    <property type="entry name" value="WD40/YVTN_repeat-like_dom_sf"/>
</dbReference>
<feature type="region of interest" description="Disordered" evidence="4">
    <location>
        <begin position="1"/>
        <end position="33"/>
    </location>
</feature>
<gene>
    <name evidence="5" type="ORF">AMSG_10467</name>
</gene>
<dbReference type="OMA" id="FLWHASS"/>
<feature type="repeat" description="WD" evidence="3">
    <location>
        <begin position="269"/>
        <end position="309"/>
    </location>
</feature>
<keyword evidence="6" id="KW-1185">Reference proteome</keyword>
<dbReference type="InterPro" id="IPR036322">
    <property type="entry name" value="WD40_repeat_dom_sf"/>
</dbReference>
<evidence type="ECO:0000313" key="5">
    <source>
        <dbReference type="EMBL" id="KNC54470.1"/>
    </source>
</evidence>
<dbReference type="GeneID" id="25568683"/>
<dbReference type="AlphaFoldDB" id="A0A0L0DQC0"/>
<dbReference type="EMBL" id="GL349490">
    <property type="protein sequence ID" value="KNC54470.1"/>
    <property type="molecule type" value="Genomic_DNA"/>
</dbReference>
<evidence type="ECO:0000256" key="1">
    <source>
        <dbReference type="ARBA" id="ARBA00022574"/>
    </source>
</evidence>
<dbReference type="PROSITE" id="PS50294">
    <property type="entry name" value="WD_REPEATS_REGION"/>
    <property type="match status" value="2"/>
</dbReference>
<evidence type="ECO:0000256" key="2">
    <source>
        <dbReference type="ARBA" id="ARBA00022737"/>
    </source>
</evidence>
<feature type="repeat" description="WD" evidence="3">
    <location>
        <begin position="130"/>
        <end position="163"/>
    </location>
</feature>
<evidence type="ECO:0000256" key="3">
    <source>
        <dbReference type="PROSITE-ProRule" id="PRU00221"/>
    </source>
</evidence>
<dbReference type="STRING" id="461836.A0A0L0DQC0"/>
<dbReference type="Gene3D" id="2.130.10.10">
    <property type="entry name" value="YVTN repeat-like/Quinoprotein amine dehydrogenase"/>
    <property type="match status" value="2"/>
</dbReference>
<dbReference type="InterPro" id="IPR019775">
    <property type="entry name" value="WD40_repeat_CS"/>
</dbReference>
<accession>A0A0L0DQC0</accession>
<name>A0A0L0DQC0_THETB</name>
<keyword evidence="2" id="KW-0677">Repeat</keyword>
<dbReference type="Pfam" id="PF00400">
    <property type="entry name" value="WD40"/>
    <property type="match status" value="2"/>
</dbReference>
<dbReference type="PANTHER" id="PTHR19869">
    <property type="entry name" value="SPERMATID WD-REPEAT PROTEIN"/>
    <property type="match status" value="1"/>
</dbReference>
<keyword evidence="1 3" id="KW-0853">WD repeat</keyword>
<dbReference type="InterPro" id="IPR001680">
    <property type="entry name" value="WD40_rpt"/>
</dbReference>
<evidence type="ECO:0000256" key="4">
    <source>
        <dbReference type="SAM" id="MobiDB-lite"/>
    </source>
</evidence>
<dbReference type="SMART" id="SM00320">
    <property type="entry name" value="WD40"/>
    <property type="match status" value="3"/>
</dbReference>
<dbReference type="InterPro" id="IPR040066">
    <property type="entry name" value="WDR31"/>
</dbReference>
<evidence type="ECO:0000313" key="6">
    <source>
        <dbReference type="Proteomes" id="UP000054408"/>
    </source>
</evidence>
<organism evidence="5 6">
    <name type="scientific">Thecamonas trahens ATCC 50062</name>
    <dbReference type="NCBI Taxonomy" id="461836"/>
    <lineage>
        <taxon>Eukaryota</taxon>
        <taxon>Apusozoa</taxon>
        <taxon>Apusomonadida</taxon>
        <taxon>Apusomonadidae</taxon>
        <taxon>Thecamonas</taxon>
    </lineage>
</organism>